<keyword evidence="3" id="KW-1185">Reference proteome</keyword>
<protein>
    <recommendedName>
        <fullName evidence="4">NADH-quinone oxidoreductase subunit N</fullName>
    </recommendedName>
</protein>
<keyword evidence="1" id="KW-1133">Transmembrane helix</keyword>
<keyword evidence="1" id="KW-0472">Membrane</keyword>
<evidence type="ECO:0000313" key="3">
    <source>
        <dbReference type="Proteomes" id="UP001324287"/>
    </source>
</evidence>
<accession>A0ABZ1AX34</accession>
<gene>
    <name evidence="2" type="ORF">U6N30_25520</name>
</gene>
<sequence>MLVAVLASAVAAFFYLRVIVLMYFSPPAADGPTVGVPGMPTTIVLAITATATLALGIVPGSVLDLAEQAARFVG</sequence>
<feature type="transmembrane region" description="Helical" evidence="1">
    <location>
        <begin position="42"/>
        <end position="66"/>
    </location>
</feature>
<name>A0ABZ1AX34_9ACTN</name>
<evidence type="ECO:0008006" key="4">
    <source>
        <dbReference type="Google" id="ProtNLM"/>
    </source>
</evidence>
<organism evidence="2 3">
    <name type="scientific">Blastococcus brunescens</name>
    <dbReference type="NCBI Taxonomy" id="1564165"/>
    <lineage>
        <taxon>Bacteria</taxon>
        <taxon>Bacillati</taxon>
        <taxon>Actinomycetota</taxon>
        <taxon>Actinomycetes</taxon>
        <taxon>Geodermatophilales</taxon>
        <taxon>Geodermatophilaceae</taxon>
        <taxon>Blastococcus</taxon>
    </lineage>
</organism>
<evidence type="ECO:0000256" key="1">
    <source>
        <dbReference type="SAM" id="Phobius"/>
    </source>
</evidence>
<dbReference type="RefSeq" id="WP_324274468.1">
    <property type="nucleotide sequence ID" value="NZ_CP141261.1"/>
</dbReference>
<dbReference type="EMBL" id="CP141261">
    <property type="protein sequence ID" value="WRL63131.1"/>
    <property type="molecule type" value="Genomic_DNA"/>
</dbReference>
<reference evidence="2 3" key="1">
    <citation type="submission" date="2023-12" db="EMBL/GenBank/DDBJ databases">
        <title>Blastococcus brunescens sp. nov., an actonobacterium isolated from sandstone collected in sahara desert.</title>
        <authorList>
            <person name="Gtari M."/>
            <person name="Ghodhbane F."/>
        </authorList>
    </citation>
    <scope>NUCLEOTIDE SEQUENCE [LARGE SCALE GENOMIC DNA]</scope>
    <source>
        <strain evidence="2 3">BMG 8361</strain>
    </source>
</reference>
<proteinExistence type="predicted"/>
<evidence type="ECO:0000313" key="2">
    <source>
        <dbReference type="EMBL" id="WRL63131.1"/>
    </source>
</evidence>
<dbReference type="Proteomes" id="UP001324287">
    <property type="component" value="Chromosome"/>
</dbReference>
<keyword evidence="1" id="KW-0812">Transmembrane</keyword>